<keyword evidence="1" id="KW-0472">Membrane</keyword>
<organism evidence="2">
    <name type="scientific">Heliothis virescens</name>
    <name type="common">Tobacco budworm moth</name>
    <dbReference type="NCBI Taxonomy" id="7102"/>
    <lineage>
        <taxon>Eukaryota</taxon>
        <taxon>Metazoa</taxon>
        <taxon>Ecdysozoa</taxon>
        <taxon>Arthropoda</taxon>
        <taxon>Hexapoda</taxon>
        <taxon>Insecta</taxon>
        <taxon>Pterygota</taxon>
        <taxon>Neoptera</taxon>
        <taxon>Endopterygota</taxon>
        <taxon>Lepidoptera</taxon>
        <taxon>Glossata</taxon>
        <taxon>Ditrysia</taxon>
        <taxon>Noctuoidea</taxon>
        <taxon>Noctuidae</taxon>
        <taxon>Heliothinae</taxon>
        <taxon>Heliothis</taxon>
    </lineage>
</organism>
<feature type="transmembrane region" description="Helical" evidence="1">
    <location>
        <begin position="36"/>
        <end position="57"/>
    </location>
</feature>
<protein>
    <submittedName>
        <fullName evidence="2">Uncharacterized protein</fullName>
    </submittedName>
</protein>
<name>A0A2A4JXA9_HELVI</name>
<accession>A0A2A4JXA9</accession>
<gene>
    <name evidence="2" type="ORF">B5V51_9032</name>
</gene>
<dbReference type="AlphaFoldDB" id="A0A2A4JXA9"/>
<proteinExistence type="predicted"/>
<evidence type="ECO:0000313" key="2">
    <source>
        <dbReference type="EMBL" id="PCG76647.1"/>
    </source>
</evidence>
<sequence length="228" mass="24954">MSLSSVSSLVTFGVAAWPPPGPLPASFQFHHQGSNFAVFLILFALCMMEADVVLVLLSEELPRISTKCLMNDRGSRRCVTSSQDDGVCRSCGGDKYGGALPCICYPQEPVKFESGAWFLQQVHRAISVMPWSVSSEKLEQIDEECDGFDAPGPSDATRGELRKIREFLETISAKLAGGPLEGTRVAPLYDHPAYNRMFERYHAGLRGALTSLAIALRDALTRKLAKKV</sequence>
<keyword evidence="1" id="KW-1133">Transmembrane helix</keyword>
<comment type="caution">
    <text evidence="2">The sequence shown here is derived from an EMBL/GenBank/DDBJ whole genome shotgun (WGS) entry which is preliminary data.</text>
</comment>
<dbReference type="EMBL" id="NWSH01000405">
    <property type="protein sequence ID" value="PCG76647.1"/>
    <property type="molecule type" value="Genomic_DNA"/>
</dbReference>
<keyword evidence="1" id="KW-0812">Transmembrane</keyword>
<reference evidence="2" key="1">
    <citation type="submission" date="2017-09" db="EMBL/GenBank/DDBJ databases">
        <title>Contemporary evolution of a Lepidopteran species, Heliothis virescens, in response to modern agricultural practices.</title>
        <authorList>
            <person name="Fritz M.L."/>
            <person name="Deyonke A.M."/>
            <person name="Papanicolaou A."/>
            <person name="Micinski S."/>
            <person name="Westbrook J."/>
            <person name="Gould F."/>
        </authorList>
    </citation>
    <scope>NUCLEOTIDE SEQUENCE [LARGE SCALE GENOMIC DNA]</scope>
    <source>
        <strain evidence="2">HvINT-</strain>
        <tissue evidence="2">Whole body</tissue>
    </source>
</reference>
<evidence type="ECO:0000256" key="1">
    <source>
        <dbReference type="SAM" id="Phobius"/>
    </source>
</evidence>